<dbReference type="Proteomes" id="UP000006038">
    <property type="component" value="Chromosome 6"/>
</dbReference>
<dbReference type="Gramene" id="OB06G24080.1">
    <property type="protein sequence ID" value="OB06G24080.1"/>
    <property type="gene ID" value="OB06G24080"/>
</dbReference>
<reference evidence="1" key="2">
    <citation type="submission" date="2013-04" db="UniProtKB">
        <authorList>
            <consortium name="EnsemblPlants"/>
        </authorList>
    </citation>
    <scope>IDENTIFICATION</scope>
</reference>
<dbReference type="EnsemblPlants" id="OB06G24080.1">
    <property type="protein sequence ID" value="OB06G24080.1"/>
    <property type="gene ID" value="OB06G24080"/>
</dbReference>
<sequence length="61" mass="7082">VCERHICDDDILWLIYSSSNICIRCQMCSSSVRILAMIYIYAYVSLKATPPYHKDGFRDGF</sequence>
<accession>J3MEG4</accession>
<protein>
    <submittedName>
        <fullName evidence="1">Uncharacterized protein</fullName>
    </submittedName>
</protein>
<reference evidence="1" key="1">
    <citation type="journal article" date="2013" name="Nat. Commun.">
        <title>Whole-genome sequencing of Oryza brachyantha reveals mechanisms underlying Oryza genome evolution.</title>
        <authorList>
            <person name="Chen J."/>
            <person name="Huang Q."/>
            <person name="Gao D."/>
            <person name="Wang J."/>
            <person name="Lang Y."/>
            <person name="Liu T."/>
            <person name="Li B."/>
            <person name="Bai Z."/>
            <person name="Luis Goicoechea J."/>
            <person name="Liang C."/>
            <person name="Chen C."/>
            <person name="Zhang W."/>
            <person name="Sun S."/>
            <person name="Liao Y."/>
            <person name="Zhang X."/>
            <person name="Yang L."/>
            <person name="Song C."/>
            <person name="Wang M."/>
            <person name="Shi J."/>
            <person name="Liu G."/>
            <person name="Liu J."/>
            <person name="Zhou H."/>
            <person name="Zhou W."/>
            <person name="Yu Q."/>
            <person name="An N."/>
            <person name="Chen Y."/>
            <person name="Cai Q."/>
            <person name="Wang B."/>
            <person name="Liu B."/>
            <person name="Min J."/>
            <person name="Huang Y."/>
            <person name="Wu H."/>
            <person name="Li Z."/>
            <person name="Zhang Y."/>
            <person name="Yin Y."/>
            <person name="Song W."/>
            <person name="Jiang J."/>
            <person name="Jackson S.A."/>
            <person name="Wing R.A."/>
            <person name="Wang J."/>
            <person name="Chen M."/>
        </authorList>
    </citation>
    <scope>NUCLEOTIDE SEQUENCE [LARGE SCALE GENOMIC DNA]</scope>
    <source>
        <strain evidence="1">cv. IRGC 101232</strain>
    </source>
</reference>
<name>J3MEG4_ORYBR</name>
<evidence type="ECO:0000313" key="1">
    <source>
        <dbReference type="EnsemblPlants" id="OB06G24080.1"/>
    </source>
</evidence>
<dbReference type="HOGENOM" id="CLU_2929667_0_0_1"/>
<dbReference type="AlphaFoldDB" id="J3MEG4"/>
<evidence type="ECO:0000313" key="2">
    <source>
        <dbReference type="Proteomes" id="UP000006038"/>
    </source>
</evidence>
<keyword evidence="2" id="KW-1185">Reference proteome</keyword>
<organism evidence="1">
    <name type="scientific">Oryza brachyantha</name>
    <name type="common">malo sina</name>
    <dbReference type="NCBI Taxonomy" id="4533"/>
    <lineage>
        <taxon>Eukaryota</taxon>
        <taxon>Viridiplantae</taxon>
        <taxon>Streptophyta</taxon>
        <taxon>Embryophyta</taxon>
        <taxon>Tracheophyta</taxon>
        <taxon>Spermatophyta</taxon>
        <taxon>Magnoliopsida</taxon>
        <taxon>Liliopsida</taxon>
        <taxon>Poales</taxon>
        <taxon>Poaceae</taxon>
        <taxon>BOP clade</taxon>
        <taxon>Oryzoideae</taxon>
        <taxon>Oryzeae</taxon>
        <taxon>Oryzinae</taxon>
        <taxon>Oryza</taxon>
    </lineage>
</organism>
<proteinExistence type="predicted"/>